<organism evidence="1 2">
    <name type="scientific">Halomonas cupida</name>
    <dbReference type="NCBI Taxonomy" id="44933"/>
    <lineage>
        <taxon>Bacteria</taxon>
        <taxon>Pseudomonadati</taxon>
        <taxon>Pseudomonadota</taxon>
        <taxon>Gammaproteobacteria</taxon>
        <taxon>Oceanospirillales</taxon>
        <taxon>Halomonadaceae</taxon>
        <taxon>Halomonas</taxon>
    </lineage>
</organism>
<keyword evidence="2" id="KW-1185">Reference proteome</keyword>
<name>A0ABQ0W9D5_9GAMM</name>
<comment type="caution">
    <text evidence="1">The sequence shown here is derived from an EMBL/GenBank/DDBJ whole genome shotgun (WGS) entry which is preliminary data.</text>
</comment>
<gene>
    <name evidence="1" type="ORF">HCU01_02230</name>
</gene>
<accession>A0ABQ0W9D5</accession>
<proteinExistence type="predicted"/>
<sequence length="111" mass="11837">MSVWAAIGHGEAFLAELFQSVVAGLAVAAGIDHTANTDQITWLVLRDVVAHGSDSADDLVARYNWVGSHSPVISSEVQIAVADTAVEDIDRDIIGARRAALEIPQFQWRGG</sequence>
<dbReference type="EMBL" id="BJXU01000006">
    <property type="protein sequence ID" value="GEN22274.1"/>
    <property type="molecule type" value="Genomic_DNA"/>
</dbReference>
<evidence type="ECO:0000313" key="2">
    <source>
        <dbReference type="Proteomes" id="UP000321726"/>
    </source>
</evidence>
<dbReference type="Proteomes" id="UP000321726">
    <property type="component" value="Unassembled WGS sequence"/>
</dbReference>
<evidence type="ECO:0000313" key="1">
    <source>
        <dbReference type="EMBL" id="GEN22274.1"/>
    </source>
</evidence>
<protein>
    <submittedName>
        <fullName evidence="1">Uncharacterized protein</fullName>
    </submittedName>
</protein>
<reference evidence="1 2" key="1">
    <citation type="submission" date="2019-07" db="EMBL/GenBank/DDBJ databases">
        <title>Whole genome shotgun sequence of Halomonas cupida NBRC 102219.</title>
        <authorList>
            <person name="Hosoyama A."/>
            <person name="Uohara A."/>
            <person name="Ohji S."/>
            <person name="Ichikawa N."/>
        </authorList>
    </citation>
    <scope>NUCLEOTIDE SEQUENCE [LARGE SCALE GENOMIC DNA]</scope>
    <source>
        <strain evidence="1 2">NBRC 102219</strain>
    </source>
</reference>